<evidence type="ECO:0000256" key="6">
    <source>
        <dbReference type="SAM" id="Phobius"/>
    </source>
</evidence>
<dbReference type="PATRIC" id="fig|1432052.3.peg.361"/>
<reference evidence="11 14" key="1">
    <citation type="submission" date="2016-07" db="EMBL/GenBank/DDBJ databases">
        <title>Characterization of isolates of Eisenbergiella tayi derived from blood cultures, using whole genome sequencing.</title>
        <authorList>
            <person name="Burdz T."/>
            <person name="Wiebe D."/>
            <person name="Huynh C."/>
            <person name="Bernard K."/>
        </authorList>
    </citation>
    <scope>NUCLEOTIDE SEQUENCE [LARGE SCALE GENOMIC DNA]</scope>
    <source>
        <strain evidence="7 11">NML 110608</strain>
        <strain evidence="8 14">NML 120489</strain>
    </source>
</reference>
<keyword evidence="3 6" id="KW-0812">Transmembrane</keyword>
<dbReference type="Proteomes" id="UP000095003">
    <property type="component" value="Unassembled WGS sequence"/>
</dbReference>
<feature type="transmembrane region" description="Helical" evidence="6">
    <location>
        <begin position="36"/>
        <end position="57"/>
    </location>
</feature>
<dbReference type="Proteomes" id="UP000094869">
    <property type="component" value="Unassembled WGS sequence"/>
</dbReference>
<comment type="subcellular location">
    <subcellularLocation>
        <location evidence="1">Membrane</location>
        <topology evidence="1">Multi-pass membrane protein</topology>
    </subcellularLocation>
</comment>
<feature type="transmembrane region" description="Helical" evidence="6">
    <location>
        <begin position="168"/>
        <end position="187"/>
    </location>
</feature>
<dbReference type="GO" id="GO:0016020">
    <property type="term" value="C:membrane"/>
    <property type="evidence" value="ECO:0007669"/>
    <property type="project" value="UniProtKB-SubCell"/>
</dbReference>
<sequence length="384" mass="42659">MQKSGSTKYVKAVLNLLTAVVLLLLVIFVLPRLLGFFMPFVVGWIIAMIANPLVRFFEQKIKIRRKAGSAIVIVAVLALVVCLGYLVIARLISEGAGFIADLPDIWKGLERDLNQVGANLTDFYARFPLEIRENLSVISEKLVQYIGDAINGLSAPTVTAVGNFAKNIPSILIGTIMCLLSSYFFVAEKDNVGKFLRKYLPESFREKWKVLSTSLAGAVGGYFKAQCKIEIWIYLILMIGLWILKVDYALLIALLIAVLDFLPIFGTGAVLWPWAVIELLAGDYRMALSLMIIWGVAQLLRQIIQPKIVGDSIGMPPIPTLFLLFIGYKVGSVVGIILAVPIGIVVVNMYEAGLFETTMDSIRILIRGFNRFRKLNKEDLEELK</sequence>
<dbReference type="EMBL" id="MCGI01000001">
    <property type="protein sequence ID" value="ODM12625.1"/>
    <property type="molecule type" value="Genomic_DNA"/>
</dbReference>
<dbReference type="GeneID" id="93305077"/>
<dbReference type="RefSeq" id="WP_044971014.1">
    <property type="nucleotide sequence ID" value="NZ_BAABXS010000003.1"/>
</dbReference>
<evidence type="ECO:0000313" key="7">
    <source>
        <dbReference type="EMBL" id="ODM06315.1"/>
    </source>
</evidence>
<reference evidence="10 13" key="2">
    <citation type="submission" date="2016-08" db="EMBL/GenBank/DDBJ databases">
        <title>Characterization of Isolates of Eisenbergiella tayi Derived from Blood Cultures, Using Whole Genome Sequencing.</title>
        <authorList>
            <person name="Bernier A.-M."/>
            <person name="Burdz T."/>
            <person name="Wiebe D."/>
            <person name="Bernard K."/>
        </authorList>
    </citation>
    <scope>NUCLEOTIDE SEQUENCE [LARGE SCALE GENOMIC DNA]</scope>
    <source>
        <strain evidence="10 13">NML120146</strain>
    </source>
</reference>
<dbReference type="NCBIfam" id="TIGR02872">
    <property type="entry name" value="spore_ytvI"/>
    <property type="match status" value="1"/>
</dbReference>
<dbReference type="EMBL" id="MEHA01000007">
    <property type="protein sequence ID" value="ODR52320.1"/>
    <property type="molecule type" value="Genomic_DNA"/>
</dbReference>
<evidence type="ECO:0000256" key="1">
    <source>
        <dbReference type="ARBA" id="ARBA00004141"/>
    </source>
</evidence>
<keyword evidence="4 6" id="KW-1133">Transmembrane helix</keyword>
<evidence type="ECO:0000256" key="5">
    <source>
        <dbReference type="ARBA" id="ARBA00023136"/>
    </source>
</evidence>
<gene>
    <name evidence="8" type="ORF">BEH84_00339</name>
    <name evidence="9" type="ORF">BEI59_12160</name>
    <name evidence="7" type="ORF">BEI61_02205</name>
    <name evidence="10" type="ORF">BEI63_17855</name>
</gene>
<accession>A0A1E3AVB6</accession>
<comment type="similarity">
    <text evidence="2">Belongs to the autoinducer-2 exporter (AI-2E) (TC 2.A.86) family.</text>
</comment>
<evidence type="ECO:0000256" key="2">
    <source>
        <dbReference type="ARBA" id="ARBA00009773"/>
    </source>
</evidence>
<feature type="transmembrane region" description="Helical" evidence="6">
    <location>
        <begin position="69"/>
        <end position="88"/>
    </location>
</feature>
<reference evidence="9 12" key="3">
    <citation type="submission" date="2016-08" db="EMBL/GenBank/DDBJ databases">
        <authorList>
            <person name="Seilhamer J.J."/>
        </authorList>
    </citation>
    <scope>NUCLEOTIDE SEQUENCE [LARGE SCALE GENOMIC DNA]</scope>
    <source>
        <strain evidence="9 12">NML150140-1</strain>
    </source>
</reference>
<protein>
    <submittedName>
        <fullName evidence="8">Pheromone autoinducer 2 transporter</fullName>
    </submittedName>
    <submittedName>
        <fullName evidence="9">Sporulation integral membrane protein YtvI</fullName>
    </submittedName>
</protein>
<dbReference type="EMBL" id="MEHD01000025">
    <property type="protein sequence ID" value="ODR54904.1"/>
    <property type="molecule type" value="Genomic_DNA"/>
</dbReference>
<dbReference type="PANTHER" id="PTHR21716:SF68">
    <property type="entry name" value="TRANSPORT PROTEIN YTVI-RELATED"/>
    <property type="match status" value="1"/>
</dbReference>
<evidence type="ECO:0000313" key="13">
    <source>
        <dbReference type="Proteomes" id="UP000094869"/>
    </source>
</evidence>
<evidence type="ECO:0000313" key="8">
    <source>
        <dbReference type="EMBL" id="ODM12625.1"/>
    </source>
</evidence>
<proteinExistence type="inferred from homology"/>
<name>A0A1E3AVB6_9FIRM</name>
<evidence type="ECO:0000313" key="11">
    <source>
        <dbReference type="Proteomes" id="UP000094067"/>
    </source>
</evidence>
<evidence type="ECO:0000313" key="10">
    <source>
        <dbReference type="EMBL" id="ODR54904.1"/>
    </source>
</evidence>
<dbReference type="Pfam" id="PF01594">
    <property type="entry name" value="AI-2E_transport"/>
    <property type="match status" value="1"/>
</dbReference>
<feature type="transmembrane region" description="Helical" evidence="6">
    <location>
        <begin position="284"/>
        <end position="300"/>
    </location>
</feature>
<evidence type="ECO:0000313" key="14">
    <source>
        <dbReference type="Proteomes" id="UP000095003"/>
    </source>
</evidence>
<dbReference type="EMBL" id="MCGH01000002">
    <property type="protein sequence ID" value="ODM06315.1"/>
    <property type="molecule type" value="Genomic_DNA"/>
</dbReference>
<evidence type="ECO:0000313" key="9">
    <source>
        <dbReference type="EMBL" id="ODR52320.1"/>
    </source>
</evidence>
<keyword evidence="5 6" id="KW-0472">Membrane</keyword>
<evidence type="ECO:0000256" key="4">
    <source>
        <dbReference type="ARBA" id="ARBA00022989"/>
    </source>
</evidence>
<dbReference type="InterPro" id="IPR002549">
    <property type="entry name" value="AI-2E-like"/>
</dbReference>
<comment type="caution">
    <text evidence="8">The sequence shown here is derived from an EMBL/GenBank/DDBJ whole genome shotgun (WGS) entry which is preliminary data.</text>
</comment>
<evidence type="ECO:0000256" key="3">
    <source>
        <dbReference type="ARBA" id="ARBA00022692"/>
    </source>
</evidence>
<dbReference type="OrthoDB" id="9774361at2"/>
<keyword evidence="13" id="KW-1185">Reference proteome</keyword>
<dbReference type="GO" id="GO:0055085">
    <property type="term" value="P:transmembrane transport"/>
    <property type="evidence" value="ECO:0007669"/>
    <property type="project" value="TreeGrafter"/>
</dbReference>
<organism evidence="8 14">
    <name type="scientific">Eisenbergiella tayi</name>
    <dbReference type="NCBI Taxonomy" id="1432052"/>
    <lineage>
        <taxon>Bacteria</taxon>
        <taxon>Bacillati</taxon>
        <taxon>Bacillota</taxon>
        <taxon>Clostridia</taxon>
        <taxon>Lachnospirales</taxon>
        <taxon>Lachnospiraceae</taxon>
        <taxon>Eisenbergiella</taxon>
    </lineage>
</organism>
<feature type="transmembrane region" description="Helical" evidence="6">
    <location>
        <begin position="229"/>
        <end position="244"/>
    </location>
</feature>
<dbReference type="Proteomes" id="UP000094271">
    <property type="component" value="Unassembled WGS sequence"/>
</dbReference>
<feature type="transmembrane region" description="Helical" evidence="6">
    <location>
        <begin position="251"/>
        <end position="272"/>
    </location>
</feature>
<dbReference type="PANTHER" id="PTHR21716">
    <property type="entry name" value="TRANSMEMBRANE PROTEIN"/>
    <property type="match status" value="1"/>
</dbReference>
<dbReference type="InterPro" id="IPR014227">
    <property type="entry name" value="YtvI-like"/>
</dbReference>
<dbReference type="Proteomes" id="UP000094067">
    <property type="component" value="Unassembled WGS sequence"/>
</dbReference>
<feature type="transmembrane region" description="Helical" evidence="6">
    <location>
        <begin position="321"/>
        <end position="350"/>
    </location>
</feature>
<feature type="transmembrane region" description="Helical" evidence="6">
    <location>
        <begin position="12"/>
        <end position="30"/>
    </location>
</feature>
<dbReference type="AlphaFoldDB" id="A0A1E3AVB6"/>
<evidence type="ECO:0000313" key="12">
    <source>
        <dbReference type="Proteomes" id="UP000094271"/>
    </source>
</evidence>